<protein>
    <submittedName>
        <fullName evidence="1">Uncharacterized protein</fullName>
    </submittedName>
</protein>
<evidence type="ECO:0000313" key="2">
    <source>
        <dbReference type="Proteomes" id="UP000007305"/>
    </source>
</evidence>
<dbReference type="Gramene" id="Zm00001eb382600_T001">
    <property type="protein sequence ID" value="Zm00001eb382600_P001"/>
    <property type="gene ID" value="Zm00001eb382600"/>
</dbReference>
<proteinExistence type="predicted"/>
<organism evidence="1 2">
    <name type="scientific">Zea mays</name>
    <name type="common">Maize</name>
    <dbReference type="NCBI Taxonomy" id="4577"/>
    <lineage>
        <taxon>Eukaryota</taxon>
        <taxon>Viridiplantae</taxon>
        <taxon>Streptophyta</taxon>
        <taxon>Embryophyta</taxon>
        <taxon>Tracheophyta</taxon>
        <taxon>Spermatophyta</taxon>
        <taxon>Magnoliopsida</taxon>
        <taxon>Liliopsida</taxon>
        <taxon>Poales</taxon>
        <taxon>Poaceae</taxon>
        <taxon>PACMAD clade</taxon>
        <taxon>Panicoideae</taxon>
        <taxon>Andropogonodae</taxon>
        <taxon>Andropogoneae</taxon>
        <taxon>Tripsacinae</taxon>
        <taxon>Zea</taxon>
    </lineage>
</organism>
<accession>A0A804R368</accession>
<keyword evidence="2" id="KW-1185">Reference proteome</keyword>
<reference evidence="2" key="1">
    <citation type="journal article" date="2009" name="Science">
        <title>The B73 maize genome: complexity, diversity, and dynamics.</title>
        <authorList>
            <person name="Schnable P.S."/>
            <person name="Ware D."/>
            <person name="Fulton R.S."/>
            <person name="Stein J.C."/>
            <person name="Wei F."/>
            <person name="Pasternak S."/>
            <person name="Liang C."/>
            <person name="Zhang J."/>
            <person name="Fulton L."/>
            <person name="Graves T.A."/>
            <person name="Minx P."/>
            <person name="Reily A.D."/>
            <person name="Courtney L."/>
            <person name="Kruchowski S.S."/>
            <person name="Tomlinson C."/>
            <person name="Strong C."/>
            <person name="Delehaunty K."/>
            <person name="Fronick C."/>
            <person name="Courtney B."/>
            <person name="Rock S.M."/>
            <person name="Belter E."/>
            <person name="Du F."/>
            <person name="Kim K."/>
            <person name="Abbott R.M."/>
            <person name="Cotton M."/>
            <person name="Levy A."/>
            <person name="Marchetto P."/>
            <person name="Ochoa K."/>
            <person name="Jackson S.M."/>
            <person name="Gillam B."/>
            <person name="Chen W."/>
            <person name="Yan L."/>
            <person name="Higginbotham J."/>
            <person name="Cardenas M."/>
            <person name="Waligorski J."/>
            <person name="Applebaum E."/>
            <person name="Phelps L."/>
            <person name="Falcone J."/>
            <person name="Kanchi K."/>
            <person name="Thane T."/>
            <person name="Scimone A."/>
            <person name="Thane N."/>
            <person name="Henke J."/>
            <person name="Wang T."/>
            <person name="Ruppert J."/>
            <person name="Shah N."/>
            <person name="Rotter K."/>
            <person name="Hodges J."/>
            <person name="Ingenthron E."/>
            <person name="Cordes M."/>
            <person name="Kohlberg S."/>
            <person name="Sgro J."/>
            <person name="Delgado B."/>
            <person name="Mead K."/>
            <person name="Chinwalla A."/>
            <person name="Leonard S."/>
            <person name="Crouse K."/>
            <person name="Collura K."/>
            <person name="Kudrna D."/>
            <person name="Currie J."/>
            <person name="He R."/>
            <person name="Angelova A."/>
            <person name="Rajasekar S."/>
            <person name="Mueller T."/>
            <person name="Lomeli R."/>
            <person name="Scara G."/>
            <person name="Ko A."/>
            <person name="Delaney K."/>
            <person name="Wissotski M."/>
            <person name="Lopez G."/>
            <person name="Campos D."/>
            <person name="Braidotti M."/>
            <person name="Ashley E."/>
            <person name="Golser W."/>
            <person name="Kim H."/>
            <person name="Lee S."/>
            <person name="Lin J."/>
            <person name="Dujmic Z."/>
            <person name="Kim W."/>
            <person name="Talag J."/>
            <person name="Zuccolo A."/>
            <person name="Fan C."/>
            <person name="Sebastian A."/>
            <person name="Kramer M."/>
            <person name="Spiegel L."/>
            <person name="Nascimento L."/>
            <person name="Zutavern T."/>
            <person name="Miller B."/>
            <person name="Ambroise C."/>
            <person name="Muller S."/>
            <person name="Spooner W."/>
            <person name="Narechania A."/>
            <person name="Ren L."/>
            <person name="Wei S."/>
            <person name="Kumari S."/>
            <person name="Faga B."/>
            <person name="Levy M.J."/>
            <person name="McMahan L."/>
            <person name="Van Buren P."/>
            <person name="Vaughn M.W."/>
            <person name="Ying K."/>
            <person name="Yeh C.-T."/>
            <person name="Emrich S.J."/>
            <person name="Jia Y."/>
            <person name="Kalyanaraman A."/>
            <person name="Hsia A.-P."/>
            <person name="Barbazuk W.B."/>
            <person name="Baucom R.S."/>
            <person name="Brutnell T.P."/>
            <person name="Carpita N.C."/>
            <person name="Chaparro C."/>
            <person name="Chia J.-M."/>
            <person name="Deragon J.-M."/>
            <person name="Estill J.C."/>
            <person name="Fu Y."/>
            <person name="Jeddeloh J.A."/>
            <person name="Han Y."/>
            <person name="Lee H."/>
            <person name="Li P."/>
            <person name="Lisch D.R."/>
            <person name="Liu S."/>
            <person name="Liu Z."/>
            <person name="Nagel D.H."/>
            <person name="McCann M.C."/>
            <person name="SanMiguel P."/>
            <person name="Myers A.M."/>
            <person name="Nettleton D."/>
            <person name="Nguyen J."/>
            <person name="Penning B.W."/>
            <person name="Ponnala L."/>
            <person name="Schneider K.L."/>
            <person name="Schwartz D.C."/>
            <person name="Sharma A."/>
            <person name="Soderlund C."/>
            <person name="Springer N.M."/>
            <person name="Sun Q."/>
            <person name="Wang H."/>
            <person name="Waterman M."/>
            <person name="Westerman R."/>
            <person name="Wolfgruber T.K."/>
            <person name="Yang L."/>
            <person name="Yu Y."/>
            <person name="Zhang L."/>
            <person name="Zhou S."/>
            <person name="Zhu Q."/>
            <person name="Bennetzen J.L."/>
            <person name="Dawe R.K."/>
            <person name="Jiang J."/>
            <person name="Jiang N."/>
            <person name="Presting G.G."/>
            <person name="Wessler S.R."/>
            <person name="Aluru S."/>
            <person name="Martienssen R.A."/>
            <person name="Clifton S.W."/>
            <person name="McCombie W.R."/>
            <person name="Wing R.A."/>
            <person name="Wilson R.K."/>
        </authorList>
    </citation>
    <scope>NUCLEOTIDE SEQUENCE [LARGE SCALE GENOMIC DNA]</scope>
    <source>
        <strain evidence="2">cv. B73</strain>
    </source>
</reference>
<reference evidence="1" key="3">
    <citation type="submission" date="2021-05" db="UniProtKB">
        <authorList>
            <consortium name="EnsemblPlants"/>
        </authorList>
    </citation>
    <scope>IDENTIFICATION</scope>
    <source>
        <strain evidence="1">cv. B73</strain>
    </source>
</reference>
<reference evidence="1" key="2">
    <citation type="submission" date="2019-07" db="EMBL/GenBank/DDBJ databases">
        <authorList>
            <person name="Seetharam A."/>
            <person name="Woodhouse M."/>
            <person name="Cannon E."/>
        </authorList>
    </citation>
    <scope>NUCLEOTIDE SEQUENCE [LARGE SCALE GENOMIC DNA]</scope>
    <source>
        <strain evidence="1">cv. B73</strain>
    </source>
</reference>
<dbReference type="AlphaFoldDB" id="A0A804R368"/>
<name>A0A804R368_MAIZE</name>
<evidence type="ECO:0000313" key="1">
    <source>
        <dbReference type="EnsemblPlants" id="Zm00001eb382600_P001"/>
    </source>
</evidence>
<dbReference type="EnsemblPlants" id="Zm00001eb382600_T001">
    <property type="protein sequence ID" value="Zm00001eb382600_P001"/>
    <property type="gene ID" value="Zm00001eb382600"/>
</dbReference>
<dbReference type="InParanoid" id="A0A804R368"/>
<dbReference type="Proteomes" id="UP000007305">
    <property type="component" value="Chromosome 9"/>
</dbReference>
<sequence>MGLLEGIHGKVGMAGLEKGRKPYGRGSVRAGSEQGAQAMGRAHLLELGPREMPCARSLGRGMLCRVPARGKAEEKLYPWRRLPRVGRAEEGRLAMEFLLGTMERGAEVLHGRRMKESVGRKRRLLVAAEKR</sequence>